<sequence>MFSGGSGGGSFALYTAGFVSLVAFFVLNSWKCTISQSDQDNEKVTRSMGVRNRPLMNEANINPSGVLEDEQDDEKVTRSNGVRKRLFMNEADINPSIVLEDEQDNEKVTGSNGVKKRLFMNEADINSSIVLEDEVSPFPITKSNRITKGAASGFGLRITYGSLLGVELEGMKGGGCVAGIGVMNGEGSGV</sequence>
<keyword evidence="2" id="KW-1185">Reference proteome</keyword>
<dbReference type="EMBL" id="CM056814">
    <property type="protein sequence ID" value="KAJ8627976.1"/>
    <property type="molecule type" value="Genomic_DNA"/>
</dbReference>
<accession>A0ACC2L3K2</accession>
<evidence type="ECO:0000313" key="2">
    <source>
        <dbReference type="Proteomes" id="UP001234297"/>
    </source>
</evidence>
<name>A0ACC2L3K2_PERAE</name>
<evidence type="ECO:0000313" key="1">
    <source>
        <dbReference type="EMBL" id="KAJ8627976.1"/>
    </source>
</evidence>
<proteinExistence type="predicted"/>
<comment type="caution">
    <text evidence="1">The sequence shown here is derived from an EMBL/GenBank/DDBJ whole genome shotgun (WGS) entry which is preliminary data.</text>
</comment>
<reference evidence="1 2" key="1">
    <citation type="journal article" date="2022" name="Hortic Res">
        <title>A haplotype resolved chromosomal level avocado genome allows analysis of novel avocado genes.</title>
        <authorList>
            <person name="Nath O."/>
            <person name="Fletcher S.J."/>
            <person name="Hayward A."/>
            <person name="Shaw L.M."/>
            <person name="Masouleh A.K."/>
            <person name="Furtado A."/>
            <person name="Henry R.J."/>
            <person name="Mitter N."/>
        </authorList>
    </citation>
    <scope>NUCLEOTIDE SEQUENCE [LARGE SCALE GENOMIC DNA]</scope>
    <source>
        <strain evidence="2">cv. Hass</strain>
    </source>
</reference>
<protein>
    <submittedName>
        <fullName evidence="1">Uncharacterized protein</fullName>
    </submittedName>
</protein>
<organism evidence="1 2">
    <name type="scientific">Persea americana</name>
    <name type="common">Avocado</name>
    <dbReference type="NCBI Taxonomy" id="3435"/>
    <lineage>
        <taxon>Eukaryota</taxon>
        <taxon>Viridiplantae</taxon>
        <taxon>Streptophyta</taxon>
        <taxon>Embryophyta</taxon>
        <taxon>Tracheophyta</taxon>
        <taxon>Spermatophyta</taxon>
        <taxon>Magnoliopsida</taxon>
        <taxon>Magnoliidae</taxon>
        <taxon>Laurales</taxon>
        <taxon>Lauraceae</taxon>
        <taxon>Persea</taxon>
    </lineage>
</organism>
<dbReference type="Proteomes" id="UP001234297">
    <property type="component" value="Chromosome 6"/>
</dbReference>
<gene>
    <name evidence="1" type="ORF">MRB53_021283</name>
</gene>